<keyword evidence="2" id="KW-1185">Reference proteome</keyword>
<name>A0A512BI69_9BACT</name>
<accession>A0A512BI69</accession>
<dbReference type="InterPro" id="IPR002816">
    <property type="entry name" value="TraB/PrgY/GumN_fam"/>
</dbReference>
<evidence type="ECO:0000313" key="1">
    <source>
        <dbReference type="EMBL" id="GEO11674.1"/>
    </source>
</evidence>
<evidence type="ECO:0008006" key="3">
    <source>
        <dbReference type="Google" id="ProtNLM"/>
    </source>
</evidence>
<dbReference type="Proteomes" id="UP000321513">
    <property type="component" value="Unassembled WGS sequence"/>
</dbReference>
<dbReference type="CDD" id="cd14789">
    <property type="entry name" value="Tiki"/>
    <property type="match status" value="1"/>
</dbReference>
<protein>
    <recommendedName>
        <fullName evidence="3">TraB/GumN family protein</fullName>
    </recommendedName>
</protein>
<reference evidence="1 2" key="1">
    <citation type="submission" date="2019-07" db="EMBL/GenBank/DDBJ databases">
        <title>Whole genome shotgun sequence of Segetibacter aerophilus NBRC 106135.</title>
        <authorList>
            <person name="Hosoyama A."/>
            <person name="Uohara A."/>
            <person name="Ohji S."/>
            <person name="Ichikawa N."/>
        </authorList>
    </citation>
    <scope>NUCLEOTIDE SEQUENCE [LARGE SCALE GENOMIC DNA]</scope>
    <source>
        <strain evidence="1 2">NBRC 106135</strain>
    </source>
</reference>
<dbReference type="EMBL" id="BJYT01000026">
    <property type="protein sequence ID" value="GEO11674.1"/>
    <property type="molecule type" value="Genomic_DNA"/>
</dbReference>
<dbReference type="AlphaFoldDB" id="A0A512BI69"/>
<dbReference type="Pfam" id="PF01963">
    <property type="entry name" value="TraB_PrgY_gumN"/>
    <property type="match status" value="1"/>
</dbReference>
<organism evidence="1 2">
    <name type="scientific">Segetibacter aerophilus</name>
    <dbReference type="NCBI Taxonomy" id="670293"/>
    <lineage>
        <taxon>Bacteria</taxon>
        <taxon>Pseudomonadati</taxon>
        <taxon>Bacteroidota</taxon>
        <taxon>Chitinophagia</taxon>
        <taxon>Chitinophagales</taxon>
        <taxon>Chitinophagaceae</taxon>
        <taxon>Segetibacter</taxon>
    </lineage>
</organism>
<evidence type="ECO:0000313" key="2">
    <source>
        <dbReference type="Proteomes" id="UP000321513"/>
    </source>
</evidence>
<proteinExistence type="predicted"/>
<comment type="caution">
    <text evidence="1">The sequence shown here is derived from an EMBL/GenBank/DDBJ whole genome shotgun (WGS) entry which is preliminary data.</text>
</comment>
<sequence>MHVSSKMVFHLSDSFYYAMRSTDAVALELNPEVWQDEMFRLQKAQMNLAHFSLGKMNDYLKESSFALDKYEDNVKRALVEEPTVVNNLLYRSYQSSADFEENTYLDLYIYQTGRKLGKQAAGVENYVESERLMMEAYQDMARDKNKRRFDNDGESMYDIQKKIQQAYRNGDLDLMDSLQNMTSSSAAFAEKFLYVRNVIQANSIDTILKKRSLFVGVGAAHLPGPRGVIELLRKKGYKLRPIFMQDRDASQKEEIDKLKVPVTFRPETTQDGKIELQLPGKLYKREDARGNESWQYADMNNGSYYMLTRVRTHAAMLGHNEKIVLAKVDSMLYENIPGRILKKTAISKNGYQGFDITNRTRRGDLQRYQLLVTPFEVLVFKMSGSDNYVEGKEAELFFSSIKVRSVPANKWSTFEPAQGGFTVDFPKTANEAYNKNSGDGTGRWEYESIDNTTGNAYMLWKKSLHNFNFIEEDTFDLALITESFKTSTIVDKQLSRHAGAEKNNRFLKSKFSLKDGSYITSKAFIKGPHYYLLAVKSKDKKNEFEKFFKSFRFTDFKYSKPEHYIDSTLKLEVVTPVKPNVDNVLRSWMEKAGSEMPGGSEASYTGWPKNKTGVFKSDSTGESILVTVQSFPKYYYSRDSSKFWREKLDEKETGKDMVFRKKEFFKVNESSCGYHVVLTDTNSSRCIKSTYYLKGTNLYKFSTLSDTTSTESEFVKTFFATAKPIDKKTGTSVFNTKVDMFFADYSSKDSAITKYANQAISSIYFGKDGVERIMSAIKNLKFGDKDYFETKAKFITELGYIDDATTSKQVTSYLKELYDKSSDTSYFQNPILVALARLQTKDSYSLLKKLLVQDPPVFDDSYEYSRIFSQFADTLLLAKTLFPDILQLASLEDYRPLINRLLKTMVDSGYMKGADYEGYFSKLYFDAKIELKKQQNKDEKLLEIDDDNFEMEDDEADYKAIYTRNGSRQTASSLEDFAVLLMPFYDKVPTVPKYFEKLLLSKDVSVQLLAARLMTEKNKKLPDTLFSSLAAQDKYRAKLYSMLKKINRTDLFPQKYKNQETIARALLLRDKKYKDFAAIKMVDKKVLQSKGVQGNVYLFKYKIKPDDDWRIGISGFQPLNTKEVSTTGDLVKLTDKKLKPYEDETEQFDQQVKRVLFAQHKSGRRFFERSNAWGFGYNNFEE</sequence>
<gene>
    <name evidence="1" type="ORF">SAE01_41700</name>
</gene>